<accession>A0A5E4XG18</accession>
<protein>
    <submittedName>
        <fullName evidence="2">Phage baseplate protein</fullName>
    </submittedName>
</protein>
<evidence type="ECO:0000313" key="2">
    <source>
        <dbReference type="EMBL" id="VVE35172.1"/>
    </source>
</evidence>
<feature type="domain" description="IraD/Gp25-like" evidence="1">
    <location>
        <begin position="18"/>
        <end position="94"/>
    </location>
</feature>
<evidence type="ECO:0000259" key="1">
    <source>
        <dbReference type="Pfam" id="PF04965"/>
    </source>
</evidence>
<name>A0A5E4XG18_9BURK</name>
<dbReference type="SUPFAM" id="SSF160719">
    <property type="entry name" value="gpW/gp25-like"/>
    <property type="match status" value="1"/>
</dbReference>
<dbReference type="AlphaFoldDB" id="A0A5E4XG18"/>
<dbReference type="EMBL" id="CABPRW010000009">
    <property type="protein sequence ID" value="VVE35172.1"/>
    <property type="molecule type" value="Genomic_DNA"/>
</dbReference>
<reference evidence="2 3" key="1">
    <citation type="submission" date="2019-08" db="EMBL/GenBank/DDBJ databases">
        <authorList>
            <person name="Peeters C."/>
        </authorList>
    </citation>
    <scope>NUCLEOTIDE SEQUENCE [LARGE SCALE GENOMIC DNA]</scope>
    <source>
        <strain evidence="2 3">LMG 31113</strain>
    </source>
</reference>
<dbReference type="InterPro" id="IPR007048">
    <property type="entry name" value="IraD/Gp25-like"/>
</dbReference>
<sequence length="123" mass="13789">MTGMCRHTGQRIYGVAYLAQRVEVLLTTRRATRVMRREYFSELPRLVDHPLNAAMLVDVYACTAQAIARWEPELKLSRVQAVRQGRSTLAVSLEGHYVPRGASKHEPVSLSVAVPVLTDREAS</sequence>
<dbReference type="Gene3D" id="3.10.450.40">
    <property type="match status" value="1"/>
</dbReference>
<evidence type="ECO:0000313" key="3">
    <source>
        <dbReference type="Proteomes" id="UP000382577"/>
    </source>
</evidence>
<proteinExistence type="predicted"/>
<gene>
    <name evidence="2" type="ORF">PFI31113_03822</name>
</gene>
<dbReference type="Proteomes" id="UP000382577">
    <property type="component" value="Unassembled WGS sequence"/>
</dbReference>
<organism evidence="2 3">
    <name type="scientific">Pandoraea fibrosis</name>
    <dbReference type="NCBI Taxonomy" id="1891094"/>
    <lineage>
        <taxon>Bacteria</taxon>
        <taxon>Pseudomonadati</taxon>
        <taxon>Pseudomonadota</taxon>
        <taxon>Betaproteobacteria</taxon>
        <taxon>Burkholderiales</taxon>
        <taxon>Burkholderiaceae</taxon>
        <taxon>Pandoraea</taxon>
    </lineage>
</organism>
<dbReference type="Pfam" id="PF04965">
    <property type="entry name" value="GPW_gp25"/>
    <property type="match status" value="1"/>
</dbReference>